<dbReference type="RefSeq" id="WP_182162194.1">
    <property type="nucleotide sequence ID" value="NZ_JACFXV010000034.1"/>
</dbReference>
<evidence type="ECO:0000313" key="1">
    <source>
        <dbReference type="EMBL" id="MBA5776115.1"/>
    </source>
</evidence>
<protein>
    <submittedName>
        <fullName evidence="1">Histidine phosphatase family protein</fullName>
    </submittedName>
</protein>
<evidence type="ECO:0000313" key="2">
    <source>
        <dbReference type="Proteomes" id="UP000541109"/>
    </source>
</evidence>
<keyword evidence="2" id="KW-1185">Reference proteome</keyword>
<dbReference type="Gene3D" id="3.40.50.1240">
    <property type="entry name" value="Phosphoglycerate mutase-like"/>
    <property type="match status" value="1"/>
</dbReference>
<gene>
    <name evidence="1" type="ORF">H2509_03130</name>
</gene>
<organism evidence="1 2">
    <name type="scientific">Stappia albiluteola</name>
    <dbReference type="NCBI Taxonomy" id="2758565"/>
    <lineage>
        <taxon>Bacteria</taxon>
        <taxon>Pseudomonadati</taxon>
        <taxon>Pseudomonadota</taxon>
        <taxon>Alphaproteobacteria</taxon>
        <taxon>Hyphomicrobiales</taxon>
        <taxon>Stappiaceae</taxon>
        <taxon>Stappia</taxon>
    </lineage>
</organism>
<comment type="caution">
    <text evidence="1">The sequence shown here is derived from an EMBL/GenBank/DDBJ whole genome shotgun (WGS) entry which is preliminary data.</text>
</comment>
<dbReference type="SUPFAM" id="SSF53254">
    <property type="entry name" value="Phosphoglycerate mutase-like"/>
    <property type="match status" value="1"/>
</dbReference>
<sequence length="207" mass="22547">MSDCVYLTHPEVAVDPSVPVPDWSLSARGRERAQAGLRQPFLTSIRHVFSSAERKAVETAGIFAGHLGLEVIVDPLMHENDRSATGFLPPDEFETVADAFFAVPGASVRGWETARDAQRRVVERVTTALNGIHPGDGVLFVGHGAVGTLLKCHLAALEIDRRHDQPAGGGHFYFFDRAMLIRPRVADLLWQRIDDIAAFPSSSSPIG</sequence>
<dbReference type="Proteomes" id="UP000541109">
    <property type="component" value="Unassembled WGS sequence"/>
</dbReference>
<dbReference type="InterPro" id="IPR029033">
    <property type="entry name" value="His_PPase_superfam"/>
</dbReference>
<accession>A0A839AAG7</accession>
<reference evidence="1 2" key="1">
    <citation type="submission" date="2020-07" db="EMBL/GenBank/DDBJ databases">
        <title>Stappia sp., F7233, whole genome shotgun sequencing project.</title>
        <authorList>
            <person name="Jiang S."/>
            <person name="Liu Z.W."/>
            <person name="Du Z.J."/>
        </authorList>
    </citation>
    <scope>NUCLEOTIDE SEQUENCE [LARGE SCALE GENOMIC DNA]</scope>
    <source>
        <strain evidence="1 2">F7233</strain>
    </source>
</reference>
<dbReference type="CDD" id="cd07067">
    <property type="entry name" value="HP_PGM_like"/>
    <property type="match status" value="1"/>
</dbReference>
<name>A0A839AAG7_9HYPH</name>
<dbReference type="InterPro" id="IPR013078">
    <property type="entry name" value="His_Pase_superF_clade-1"/>
</dbReference>
<dbReference type="AlphaFoldDB" id="A0A839AAG7"/>
<proteinExistence type="predicted"/>
<dbReference type="Pfam" id="PF00300">
    <property type="entry name" value="His_Phos_1"/>
    <property type="match status" value="1"/>
</dbReference>
<dbReference type="EMBL" id="JACFXV010000034">
    <property type="protein sequence ID" value="MBA5776115.1"/>
    <property type="molecule type" value="Genomic_DNA"/>
</dbReference>